<dbReference type="Gene3D" id="3.40.50.360">
    <property type="match status" value="1"/>
</dbReference>
<dbReference type="SUPFAM" id="SSF52218">
    <property type="entry name" value="Flavoproteins"/>
    <property type="match status" value="1"/>
</dbReference>
<evidence type="ECO:0000256" key="3">
    <source>
        <dbReference type="ARBA" id="ARBA00023004"/>
    </source>
</evidence>
<proteinExistence type="predicted"/>
<dbReference type="PROSITE" id="PS00198">
    <property type="entry name" value="4FE4S_FER_1"/>
    <property type="match status" value="1"/>
</dbReference>
<dbReference type="SUPFAM" id="SSF54862">
    <property type="entry name" value="4Fe-4S ferredoxins"/>
    <property type="match status" value="1"/>
</dbReference>
<evidence type="ECO:0000256" key="4">
    <source>
        <dbReference type="ARBA" id="ARBA00023014"/>
    </source>
</evidence>
<dbReference type="RefSeq" id="WP_296951732.1">
    <property type="nucleotide sequence ID" value="NZ_LT599021.1"/>
</dbReference>
<evidence type="ECO:0008006" key="8">
    <source>
        <dbReference type="Google" id="ProtNLM"/>
    </source>
</evidence>
<dbReference type="PROSITE" id="PS51379">
    <property type="entry name" value="4FE4S_FER_2"/>
    <property type="match status" value="2"/>
</dbReference>
<dbReference type="InterPro" id="IPR050572">
    <property type="entry name" value="Fe-S_Ferredoxin"/>
</dbReference>
<dbReference type="GO" id="GO:0046872">
    <property type="term" value="F:metal ion binding"/>
    <property type="evidence" value="ECO:0007669"/>
    <property type="project" value="UniProtKB-KW"/>
</dbReference>
<organism evidence="7">
    <name type="scientific">uncultured Dysgonomonas sp</name>
    <dbReference type="NCBI Taxonomy" id="206096"/>
    <lineage>
        <taxon>Bacteria</taxon>
        <taxon>Pseudomonadati</taxon>
        <taxon>Bacteroidota</taxon>
        <taxon>Bacteroidia</taxon>
        <taxon>Bacteroidales</taxon>
        <taxon>Dysgonomonadaceae</taxon>
        <taxon>Dysgonomonas</taxon>
        <taxon>environmental samples</taxon>
    </lineage>
</organism>
<keyword evidence="2" id="KW-0479">Metal-binding</keyword>
<dbReference type="PANTHER" id="PTHR43687">
    <property type="entry name" value="ADENYLYLSULFATE REDUCTASE, BETA SUBUNIT"/>
    <property type="match status" value="1"/>
</dbReference>
<evidence type="ECO:0000256" key="2">
    <source>
        <dbReference type="ARBA" id="ARBA00022723"/>
    </source>
</evidence>
<dbReference type="PANTHER" id="PTHR43687:SF1">
    <property type="entry name" value="FERREDOXIN III"/>
    <property type="match status" value="1"/>
</dbReference>
<evidence type="ECO:0000313" key="7">
    <source>
        <dbReference type="EMBL" id="SBW07614.1"/>
    </source>
</evidence>
<evidence type="ECO:0000259" key="6">
    <source>
        <dbReference type="PROSITE" id="PS51379"/>
    </source>
</evidence>
<dbReference type="InterPro" id="IPR017900">
    <property type="entry name" value="4Fe4S_Fe_S_CS"/>
</dbReference>
<feature type="domain" description="4Fe-4S ferredoxin-type" evidence="6">
    <location>
        <begin position="207"/>
        <end position="233"/>
    </location>
</feature>
<dbReference type="GO" id="GO:0010181">
    <property type="term" value="F:FMN binding"/>
    <property type="evidence" value="ECO:0007669"/>
    <property type="project" value="InterPro"/>
</dbReference>
<dbReference type="Gene3D" id="3.30.70.20">
    <property type="match status" value="1"/>
</dbReference>
<dbReference type="AlphaFoldDB" id="A0A212K7B9"/>
<dbReference type="EMBL" id="FLUL01000001">
    <property type="protein sequence ID" value="SBW07614.1"/>
    <property type="molecule type" value="Genomic_DNA"/>
</dbReference>
<dbReference type="InterPro" id="IPR029039">
    <property type="entry name" value="Flavoprotein-like_sf"/>
</dbReference>
<dbReference type="GO" id="GO:0051539">
    <property type="term" value="F:4 iron, 4 sulfur cluster binding"/>
    <property type="evidence" value="ECO:0007669"/>
    <property type="project" value="UniProtKB-KW"/>
</dbReference>
<gene>
    <name evidence="7" type="ORF">KL86DYS2_13195</name>
</gene>
<dbReference type="InterPro" id="IPR008254">
    <property type="entry name" value="Flavodoxin/NO_synth"/>
</dbReference>
<keyword evidence="1" id="KW-0004">4Fe-4S</keyword>
<dbReference type="Pfam" id="PF00037">
    <property type="entry name" value="Fer4"/>
    <property type="match status" value="1"/>
</dbReference>
<reference evidence="7" key="1">
    <citation type="submission" date="2016-04" db="EMBL/GenBank/DDBJ databases">
        <authorList>
            <person name="Evans L.H."/>
            <person name="Alamgir A."/>
            <person name="Owens N."/>
            <person name="Weber N.D."/>
            <person name="Virtaneva K."/>
            <person name="Barbian K."/>
            <person name="Babar A."/>
            <person name="Rosenke K."/>
        </authorList>
    </citation>
    <scope>NUCLEOTIDE SEQUENCE</scope>
    <source>
        <strain evidence="7">86-2</strain>
    </source>
</reference>
<evidence type="ECO:0000256" key="1">
    <source>
        <dbReference type="ARBA" id="ARBA00022485"/>
    </source>
</evidence>
<accession>A0A212K7B9</accession>
<keyword evidence="4" id="KW-0411">Iron-sulfur</keyword>
<feature type="domain" description="Flavodoxin-like" evidence="5">
    <location>
        <begin position="4"/>
        <end position="146"/>
    </location>
</feature>
<evidence type="ECO:0000259" key="5">
    <source>
        <dbReference type="PROSITE" id="PS50902"/>
    </source>
</evidence>
<dbReference type="Pfam" id="PF12800">
    <property type="entry name" value="Fer4_4"/>
    <property type="match status" value="1"/>
</dbReference>
<dbReference type="PROSITE" id="PS50902">
    <property type="entry name" value="FLAVODOXIN_LIKE"/>
    <property type="match status" value="1"/>
</dbReference>
<sequence>MKNIHLIYFSPSLSTRKIIRKIGKEMGATVREHDVTMGFLDTLNIESHDLVIFGIPVYAGRVPQLAVDAFEKIKGDKTPAVLVCVYGNRNYDDALLELKDISEANGFVPIAAGAFIARHSIFSDVAVGRPDKEDKQEIQKFAQKCFRLYQSYDKNKQYSLPDVKGNYPYREPTQGGYVPTGDDRCDDCGTCVSQCPTSAIPRSNPKVTNMDLCIRCARCITLCPEHSRAFRGELYETVKAKFAPLMAARKEPEVYMCKI</sequence>
<dbReference type="InterPro" id="IPR017896">
    <property type="entry name" value="4Fe4S_Fe-S-bd"/>
</dbReference>
<feature type="domain" description="4Fe-4S ferredoxin-type" evidence="6">
    <location>
        <begin position="176"/>
        <end position="205"/>
    </location>
</feature>
<keyword evidence="3" id="KW-0408">Iron</keyword>
<protein>
    <recommendedName>
        <fullName evidence="8">4Fe-4S ferredoxin</fullName>
    </recommendedName>
</protein>
<name>A0A212K7B9_9BACT</name>